<keyword evidence="1" id="KW-0175">Coiled coil</keyword>
<dbReference type="EMBL" id="LSRF01000025">
    <property type="protein sequence ID" value="KXP10748.1"/>
    <property type="molecule type" value="Genomic_DNA"/>
</dbReference>
<name>A0A138AMF0_9ACTN</name>
<dbReference type="EMBL" id="LSRF01000017">
    <property type="protein sequence ID" value="KXP11897.1"/>
    <property type="molecule type" value="Genomic_DNA"/>
</dbReference>
<dbReference type="Gene3D" id="1.10.10.10">
    <property type="entry name" value="Winged helix-like DNA-binding domain superfamily/Winged helix DNA-binding domain"/>
    <property type="match status" value="1"/>
</dbReference>
<dbReference type="Proteomes" id="UP000070258">
    <property type="component" value="Unassembled WGS sequence"/>
</dbReference>
<dbReference type="STRING" id="239498.AXK60_24580"/>
<dbReference type="Pfam" id="PF01527">
    <property type="entry name" value="HTH_Tnp_1"/>
    <property type="match status" value="1"/>
</dbReference>
<gene>
    <name evidence="5" type="ORF">AXK60_24580</name>
    <name evidence="4" type="ORF">AXK60_24720</name>
    <name evidence="3" type="ORF">AXK60_24880</name>
    <name evidence="2" type="ORF">AXK60_25150</name>
</gene>
<evidence type="ECO:0000313" key="2">
    <source>
        <dbReference type="EMBL" id="KXP00581.1"/>
    </source>
</evidence>
<organism evidence="4 6">
    <name type="scientific">Tsukamurella pseudospumae</name>
    <dbReference type="NCBI Taxonomy" id="239498"/>
    <lineage>
        <taxon>Bacteria</taxon>
        <taxon>Bacillati</taxon>
        <taxon>Actinomycetota</taxon>
        <taxon>Actinomycetes</taxon>
        <taxon>Mycobacteriales</taxon>
        <taxon>Tsukamurellaceae</taxon>
        <taxon>Tsukamurella</taxon>
    </lineage>
</organism>
<proteinExistence type="predicted"/>
<reference evidence="6" key="2">
    <citation type="submission" date="2016-02" db="EMBL/GenBank/DDBJ databases">
        <authorList>
            <person name="Wen L."/>
            <person name="He K."/>
            <person name="Yang H."/>
        </authorList>
    </citation>
    <scope>NUCLEOTIDE SEQUENCE [LARGE SCALE GENOMIC DNA]</scope>
    <source>
        <strain evidence="6">JCM 15929</strain>
    </source>
</reference>
<dbReference type="GO" id="GO:0006313">
    <property type="term" value="P:DNA transposition"/>
    <property type="evidence" value="ECO:0007669"/>
    <property type="project" value="InterPro"/>
</dbReference>
<dbReference type="InterPro" id="IPR036388">
    <property type="entry name" value="WH-like_DNA-bd_sf"/>
</dbReference>
<sequence>MGTSKYTPELKARALEMVEDARDEHPSEYAAIVHVAQLLNITTPETLRKWVRQAEVDRGAKPGVSTAESEQVRALKREVAELKRANGILKAAAGFFAAELDRPHR</sequence>
<accession>A0A138AMF0</accession>
<dbReference type="InterPro" id="IPR002514">
    <property type="entry name" value="Transposase_8"/>
</dbReference>
<evidence type="ECO:0000313" key="5">
    <source>
        <dbReference type="EMBL" id="KXP11897.1"/>
    </source>
</evidence>
<dbReference type="InterPro" id="IPR009057">
    <property type="entry name" value="Homeodomain-like_sf"/>
</dbReference>
<dbReference type="AlphaFoldDB" id="A0A138AMF0"/>
<evidence type="ECO:0000256" key="1">
    <source>
        <dbReference type="SAM" id="Coils"/>
    </source>
</evidence>
<protein>
    <submittedName>
        <fullName evidence="4">Transposase</fullName>
    </submittedName>
</protein>
<evidence type="ECO:0000313" key="6">
    <source>
        <dbReference type="Proteomes" id="UP000070258"/>
    </source>
</evidence>
<dbReference type="GO" id="GO:0003677">
    <property type="term" value="F:DNA binding"/>
    <property type="evidence" value="ECO:0007669"/>
    <property type="project" value="InterPro"/>
</dbReference>
<evidence type="ECO:0000313" key="3">
    <source>
        <dbReference type="EMBL" id="KXP10748.1"/>
    </source>
</evidence>
<feature type="coiled-coil region" evidence="1">
    <location>
        <begin position="65"/>
        <end position="92"/>
    </location>
</feature>
<reference evidence="4" key="1">
    <citation type="submission" date="2016-02" db="EMBL/GenBank/DDBJ databases">
        <authorList>
            <person name="Teng J.L."/>
            <person name="Yang Y."/>
            <person name="Huang Y."/>
            <person name="Guo F."/>
            <person name="Wei W."/>
            <person name="Chen J.H."/>
            <person name="Wong S.Y."/>
            <person name="Lau S.K."/>
            <person name="Woo P.C."/>
        </authorList>
    </citation>
    <scope>NUCLEOTIDE SEQUENCE</scope>
    <source>
        <strain evidence="4">JCM 15929</strain>
    </source>
</reference>
<dbReference type="EMBL" id="LSRF01000020">
    <property type="protein sequence ID" value="KXP11618.1"/>
    <property type="molecule type" value="Genomic_DNA"/>
</dbReference>
<dbReference type="GO" id="GO:0004803">
    <property type="term" value="F:transposase activity"/>
    <property type="evidence" value="ECO:0007669"/>
    <property type="project" value="InterPro"/>
</dbReference>
<dbReference type="SUPFAM" id="SSF46689">
    <property type="entry name" value="Homeodomain-like"/>
    <property type="match status" value="1"/>
</dbReference>
<dbReference type="OrthoDB" id="4426778at2"/>
<evidence type="ECO:0000313" key="4">
    <source>
        <dbReference type="EMBL" id="KXP11618.1"/>
    </source>
</evidence>
<comment type="caution">
    <text evidence="4">The sequence shown here is derived from an EMBL/GenBank/DDBJ whole genome shotgun (WGS) entry which is preliminary data.</text>
</comment>
<dbReference type="EMBL" id="LSRF01000089">
    <property type="protein sequence ID" value="KXP00581.1"/>
    <property type="molecule type" value="Genomic_DNA"/>
</dbReference>